<keyword evidence="4 7" id="KW-0732">Signal</keyword>
<dbReference type="SUPFAM" id="SSF53649">
    <property type="entry name" value="Alkaline phosphatase-like"/>
    <property type="match status" value="1"/>
</dbReference>
<dbReference type="InterPro" id="IPR050738">
    <property type="entry name" value="Sulfatase"/>
</dbReference>
<sequence>MTNYLLPAILLLFALTSAEAAPQPNVLFILVDDFGARDLSCYGSTLYETPNMDRLAARGVRFTQAYVAYPRCVPSRYAIFTGKHPARAQGQKDSPHVEPDRDATIGQAFKDAGYSTFYCGKWHLGDGSSSPDKVGFDTIVAAGAAGSTRSFFAPYTVSRSKGHGEKAAIVGLDDAPEGEYLTDRLTQETLSFIETSTKSSGKPFFAVLAHYAVHTPIEAKKHLVKRYEAKLAGLPKPDAVWELESAGENMLVQNNATYAAMIQSVDNGVGRLLNQLRRLGIEDNTVVVLASDHGGLSARGNQRGVATSNRPLRAGKGHLYEGGLRIPLIVRWPGKVKAGVEIATPVSTLDLFPTFVEIAGIPKPEKAGNDGVSLVSLLQGGVAPDRDTFYWHNPAPRPTSTGDWFSSAIRRGDLKLIEFPTHEKVELYDLAVDPGESNNLAQQRPAERQRLLERLNEWRTSVGASMQPKEKKTKK</sequence>
<dbReference type="PANTHER" id="PTHR42693">
    <property type="entry name" value="ARYLSULFATASE FAMILY MEMBER"/>
    <property type="match status" value="1"/>
</dbReference>
<organism evidence="9 10">
    <name type="scientific">Aporhodopirellula aestuarii</name>
    <dbReference type="NCBI Taxonomy" id="2950107"/>
    <lineage>
        <taxon>Bacteria</taxon>
        <taxon>Pseudomonadati</taxon>
        <taxon>Planctomycetota</taxon>
        <taxon>Planctomycetia</taxon>
        <taxon>Pirellulales</taxon>
        <taxon>Pirellulaceae</taxon>
        <taxon>Aporhodopirellula</taxon>
    </lineage>
</organism>
<dbReference type="EMBL" id="JAMQBK010000063">
    <property type="protein sequence ID" value="MCM2373627.1"/>
    <property type="molecule type" value="Genomic_DNA"/>
</dbReference>
<comment type="similarity">
    <text evidence="2">Belongs to the sulfatase family.</text>
</comment>
<evidence type="ECO:0000256" key="7">
    <source>
        <dbReference type="SAM" id="SignalP"/>
    </source>
</evidence>
<comment type="caution">
    <text evidence="9">The sequence shown here is derived from an EMBL/GenBank/DDBJ whole genome shotgun (WGS) entry which is preliminary data.</text>
</comment>
<evidence type="ECO:0000256" key="3">
    <source>
        <dbReference type="ARBA" id="ARBA00022723"/>
    </source>
</evidence>
<protein>
    <submittedName>
        <fullName evidence="9">Sulfatase</fullName>
    </submittedName>
</protein>
<evidence type="ECO:0000313" key="9">
    <source>
        <dbReference type="EMBL" id="MCM2373627.1"/>
    </source>
</evidence>
<keyword evidence="10" id="KW-1185">Reference proteome</keyword>
<accession>A0ABT0U9L3</accession>
<feature type="signal peptide" evidence="7">
    <location>
        <begin position="1"/>
        <end position="20"/>
    </location>
</feature>
<comment type="cofactor">
    <cofactor evidence="1">
        <name>Ca(2+)</name>
        <dbReference type="ChEBI" id="CHEBI:29108"/>
    </cofactor>
</comment>
<evidence type="ECO:0000256" key="6">
    <source>
        <dbReference type="ARBA" id="ARBA00022837"/>
    </source>
</evidence>
<dbReference type="CDD" id="cd16144">
    <property type="entry name" value="ARS_like"/>
    <property type="match status" value="1"/>
</dbReference>
<keyword evidence="3" id="KW-0479">Metal-binding</keyword>
<dbReference type="InterPro" id="IPR000917">
    <property type="entry name" value="Sulfatase_N"/>
</dbReference>
<evidence type="ECO:0000259" key="8">
    <source>
        <dbReference type="Pfam" id="PF00884"/>
    </source>
</evidence>
<proteinExistence type="inferred from homology"/>
<evidence type="ECO:0000313" key="10">
    <source>
        <dbReference type="Proteomes" id="UP001202961"/>
    </source>
</evidence>
<dbReference type="Gene3D" id="3.40.720.10">
    <property type="entry name" value="Alkaline Phosphatase, subunit A"/>
    <property type="match status" value="1"/>
</dbReference>
<feature type="chain" id="PRO_5045366446" evidence="7">
    <location>
        <begin position="21"/>
        <end position="475"/>
    </location>
</feature>
<dbReference type="RefSeq" id="WP_250931386.1">
    <property type="nucleotide sequence ID" value="NZ_JAMQBK010000063.1"/>
</dbReference>
<feature type="domain" description="Sulfatase N-terminal" evidence="8">
    <location>
        <begin position="24"/>
        <end position="361"/>
    </location>
</feature>
<evidence type="ECO:0000256" key="4">
    <source>
        <dbReference type="ARBA" id="ARBA00022729"/>
    </source>
</evidence>
<evidence type="ECO:0000256" key="5">
    <source>
        <dbReference type="ARBA" id="ARBA00022801"/>
    </source>
</evidence>
<keyword evidence="5" id="KW-0378">Hydrolase</keyword>
<gene>
    <name evidence="9" type="ORF">NB063_23690</name>
</gene>
<dbReference type="InterPro" id="IPR017850">
    <property type="entry name" value="Alkaline_phosphatase_core_sf"/>
</dbReference>
<evidence type="ECO:0000256" key="2">
    <source>
        <dbReference type="ARBA" id="ARBA00008779"/>
    </source>
</evidence>
<dbReference type="Pfam" id="PF00884">
    <property type="entry name" value="Sulfatase"/>
    <property type="match status" value="1"/>
</dbReference>
<dbReference type="PANTHER" id="PTHR42693:SF42">
    <property type="entry name" value="ARYLSULFATASE G"/>
    <property type="match status" value="1"/>
</dbReference>
<reference evidence="9 10" key="1">
    <citation type="journal article" date="2022" name="Syst. Appl. Microbiol.">
        <title>Rhodopirellula aestuarii sp. nov., a novel member of the genus Rhodopirellula isolated from brackish sediments collected in the Tagus River estuary, Portugal.</title>
        <authorList>
            <person name="Vitorino I.R."/>
            <person name="Klimek D."/>
            <person name="Calusinska M."/>
            <person name="Lobo-da-Cunha A."/>
            <person name="Vasconcelos V."/>
            <person name="Lage O.M."/>
        </authorList>
    </citation>
    <scope>NUCLEOTIDE SEQUENCE [LARGE SCALE GENOMIC DNA]</scope>
    <source>
        <strain evidence="9 10">ICT_H3.1</strain>
    </source>
</reference>
<name>A0ABT0U9L3_9BACT</name>
<dbReference type="Proteomes" id="UP001202961">
    <property type="component" value="Unassembled WGS sequence"/>
</dbReference>
<dbReference type="Gene3D" id="3.30.1120.10">
    <property type="match status" value="1"/>
</dbReference>
<keyword evidence="6" id="KW-0106">Calcium</keyword>
<evidence type="ECO:0000256" key="1">
    <source>
        <dbReference type="ARBA" id="ARBA00001913"/>
    </source>
</evidence>